<reference evidence="4" key="1">
    <citation type="submission" date="2020-05" db="EMBL/GenBank/DDBJ databases">
        <title>Phylogenomic resolution of chytrid fungi.</title>
        <authorList>
            <person name="Stajich J.E."/>
            <person name="Amses K."/>
            <person name="Simmons R."/>
            <person name="Seto K."/>
            <person name="Myers J."/>
            <person name="Bonds A."/>
            <person name="Quandt C.A."/>
            <person name="Barry K."/>
            <person name="Liu P."/>
            <person name="Grigoriev I."/>
            <person name="Longcore J.E."/>
            <person name="James T.Y."/>
        </authorList>
    </citation>
    <scope>NUCLEOTIDE SEQUENCE</scope>
    <source>
        <strain evidence="4">JEL0513</strain>
    </source>
</reference>
<feature type="repeat" description="WD" evidence="2">
    <location>
        <begin position="159"/>
        <end position="200"/>
    </location>
</feature>
<feature type="compositionally biased region" description="Polar residues" evidence="3">
    <location>
        <begin position="429"/>
        <end position="478"/>
    </location>
</feature>
<comment type="similarity">
    <text evidence="1">Belongs to the WD repeat coronin family.</text>
</comment>
<organism evidence="4 5">
    <name type="scientific">Physocladia obscura</name>
    <dbReference type="NCBI Taxonomy" id="109957"/>
    <lineage>
        <taxon>Eukaryota</taxon>
        <taxon>Fungi</taxon>
        <taxon>Fungi incertae sedis</taxon>
        <taxon>Chytridiomycota</taxon>
        <taxon>Chytridiomycota incertae sedis</taxon>
        <taxon>Chytridiomycetes</taxon>
        <taxon>Chytridiales</taxon>
        <taxon>Chytriomycetaceae</taxon>
        <taxon>Physocladia</taxon>
    </lineage>
</organism>
<dbReference type="PROSITE" id="PS50082">
    <property type="entry name" value="WD_REPEATS_2"/>
    <property type="match status" value="1"/>
</dbReference>
<evidence type="ECO:0000256" key="1">
    <source>
        <dbReference type="ARBA" id="ARBA00009482"/>
    </source>
</evidence>
<keyword evidence="2" id="KW-0853">WD repeat</keyword>
<dbReference type="SUPFAM" id="SSF50978">
    <property type="entry name" value="WD40 repeat-like"/>
    <property type="match status" value="1"/>
</dbReference>
<evidence type="ECO:0000256" key="3">
    <source>
        <dbReference type="SAM" id="MobiDB-lite"/>
    </source>
</evidence>
<dbReference type="AlphaFoldDB" id="A0AAD5T0Z6"/>
<dbReference type="EMBL" id="JADGJH010000739">
    <property type="protein sequence ID" value="KAJ3123411.1"/>
    <property type="molecule type" value="Genomic_DNA"/>
</dbReference>
<comment type="caution">
    <text evidence="4">The sequence shown here is derived from an EMBL/GenBank/DDBJ whole genome shotgun (WGS) entry which is preliminary data.</text>
</comment>
<dbReference type="InterPro" id="IPR036322">
    <property type="entry name" value="WD40_repeat_dom_sf"/>
</dbReference>
<dbReference type="InterPro" id="IPR001680">
    <property type="entry name" value="WD40_rpt"/>
</dbReference>
<gene>
    <name evidence="4" type="primary">CORO7_3</name>
    <name evidence="4" type="ORF">HK100_011606</name>
</gene>
<dbReference type="SUPFAM" id="SSF101908">
    <property type="entry name" value="Putative isomerase YbhE"/>
    <property type="match status" value="1"/>
</dbReference>
<evidence type="ECO:0000256" key="2">
    <source>
        <dbReference type="PROSITE-ProRule" id="PRU00221"/>
    </source>
</evidence>
<dbReference type="PANTHER" id="PTHR10856:SF20">
    <property type="entry name" value="CORONIN-7"/>
    <property type="match status" value="1"/>
</dbReference>
<name>A0AAD5T0Z6_9FUNG</name>
<dbReference type="Pfam" id="PF16300">
    <property type="entry name" value="WD40_4"/>
    <property type="match status" value="2"/>
</dbReference>
<dbReference type="SMART" id="SM01167">
    <property type="entry name" value="DUF1900"/>
    <property type="match status" value="2"/>
</dbReference>
<feature type="region of interest" description="Disordered" evidence="3">
    <location>
        <begin position="429"/>
        <end position="503"/>
    </location>
</feature>
<keyword evidence="5" id="KW-1185">Reference proteome</keyword>
<proteinExistence type="inferred from homology"/>
<dbReference type="SMART" id="SM00320">
    <property type="entry name" value="WD40"/>
    <property type="match status" value="2"/>
</dbReference>
<sequence length="983" mass="105310">MNKRFEFSLFRNATLKEKHRSEWLPVGSTQNANSEYTATMQTDSNGRVFVASLGGGGIHVVGNGTNANNVVNSIGGSVSDFDVRGDILAAVGGNMVRIIAMPSSFSADSISNNSAVVGSAGFETAAHLVLLNRVAPIAAVATVSAAVFVDAATTKEIVSLAHPSTLQSLAWSAQGSTLAATAKDNIVRLFDPRAARSNSVDAAVLISQVHHAGVKPSKIVPLSDASYFLSTGFSKSRDRELALWDVRNFKSPTFSLKVDSSTGLLIPLLDVDSGLLFLAGKGETTIRTFEVTTSNITQTLTNFITSVPVISACLMHKLAVDVMDCEVARIMALATAGTSETIVPISATVMRKNKIDFQEDLFPPTFSDIIVISAQEWLNRKDTPPAKVSLNPRAKTIPTVSTSTLSAVPPKLVPIPTAIAIESSTPYVTSQAKPTLGPSTPTQTPLPQKTASASPQLSSSLNQTPFSSSPQTIPSSPKATIIDSPAPSQKTKSRSTPPKIATQSSFNYISGVPTKHFDNLKTQPPTLASECRLFDANFAYAAWPVPGSGGRVTFWPHSRTGRLPAVRVPCVIPSRDLSDFYLSRRSENTLYTLSDDGVLRTWVLPVPEDFPFDNGKGMDDLTVPVAAVKVNAGKSGFMAVHPSISGLVVVASAEPANAALRCWDIGNGGDGASEPALLWSLRYPDLIFGSSFSYCGGRIVTVCKNGDVQIVDLKTGIVVAETKFGGGGFGEIGGKGARVAWIGQTEFFLTCTFGKANQREMRIYNSKNLSQTTLVTTEMSPSLITPHVDESLPIVYLVGKGESYIQIFYIDLPPTDSAQSIKCIKLLNYVSSTAQVGTAFLPKNVCDVKEVEIAKCYRLTATSVEQVSFKVPRLKKEFFQDDIFPPLVEPIIVSVTQWRQSSGDKKLETRVVDLCPAEMEPVSSVRVATTITQRSSTTVAVELSEAQKKAVAMEQMKRLALADESGGVVQDKFQGVDDDEWDD</sequence>
<evidence type="ECO:0000313" key="5">
    <source>
        <dbReference type="Proteomes" id="UP001211907"/>
    </source>
</evidence>
<dbReference type="Gene3D" id="2.130.10.10">
    <property type="entry name" value="YVTN repeat-like/Quinoprotein amine dehydrogenase"/>
    <property type="match status" value="2"/>
</dbReference>
<evidence type="ECO:0000313" key="4">
    <source>
        <dbReference type="EMBL" id="KAJ3123411.1"/>
    </source>
</evidence>
<feature type="compositionally biased region" description="Polar residues" evidence="3">
    <location>
        <begin position="486"/>
        <end position="503"/>
    </location>
</feature>
<protein>
    <submittedName>
        <fullName evidence="4">Coronin-7</fullName>
    </submittedName>
</protein>
<dbReference type="InterPro" id="IPR015505">
    <property type="entry name" value="Coronin"/>
</dbReference>
<dbReference type="Proteomes" id="UP001211907">
    <property type="component" value="Unassembled WGS sequence"/>
</dbReference>
<dbReference type="PANTHER" id="PTHR10856">
    <property type="entry name" value="CORONIN"/>
    <property type="match status" value="1"/>
</dbReference>
<accession>A0AAD5T0Z6</accession>
<dbReference type="InterPro" id="IPR015943">
    <property type="entry name" value="WD40/YVTN_repeat-like_dom_sf"/>
</dbReference>